<dbReference type="GeneID" id="6077002"/>
<gene>
    <name evidence="1" type="ORF">LACBIDRAFT_297623</name>
</gene>
<evidence type="ECO:0000313" key="1">
    <source>
        <dbReference type="EMBL" id="EDR08208.1"/>
    </source>
</evidence>
<dbReference type="RefSeq" id="XP_001881278.1">
    <property type="nucleotide sequence ID" value="XM_001881243.1"/>
</dbReference>
<keyword evidence="2" id="KW-1185">Reference proteome</keyword>
<name>B0DBM2_LACBS</name>
<reference evidence="1 2" key="1">
    <citation type="journal article" date="2008" name="Nature">
        <title>The genome of Laccaria bicolor provides insights into mycorrhizal symbiosis.</title>
        <authorList>
            <person name="Martin F."/>
            <person name="Aerts A."/>
            <person name="Ahren D."/>
            <person name="Brun A."/>
            <person name="Danchin E.G.J."/>
            <person name="Duchaussoy F."/>
            <person name="Gibon J."/>
            <person name="Kohler A."/>
            <person name="Lindquist E."/>
            <person name="Pereda V."/>
            <person name="Salamov A."/>
            <person name="Shapiro H.J."/>
            <person name="Wuyts J."/>
            <person name="Blaudez D."/>
            <person name="Buee M."/>
            <person name="Brokstein P."/>
            <person name="Canbaeck B."/>
            <person name="Cohen D."/>
            <person name="Courty P.E."/>
            <person name="Coutinho P.M."/>
            <person name="Delaruelle C."/>
            <person name="Detter J.C."/>
            <person name="Deveau A."/>
            <person name="DiFazio S."/>
            <person name="Duplessis S."/>
            <person name="Fraissinet-Tachet L."/>
            <person name="Lucic E."/>
            <person name="Frey-Klett P."/>
            <person name="Fourrey C."/>
            <person name="Feussner I."/>
            <person name="Gay G."/>
            <person name="Grimwood J."/>
            <person name="Hoegger P.J."/>
            <person name="Jain P."/>
            <person name="Kilaru S."/>
            <person name="Labbe J."/>
            <person name="Lin Y.C."/>
            <person name="Legue V."/>
            <person name="Le Tacon F."/>
            <person name="Marmeisse R."/>
            <person name="Melayah D."/>
            <person name="Montanini B."/>
            <person name="Muratet M."/>
            <person name="Nehls U."/>
            <person name="Niculita-Hirzel H."/>
            <person name="Oudot-Le Secq M.P."/>
            <person name="Peter M."/>
            <person name="Quesneville H."/>
            <person name="Rajashekar B."/>
            <person name="Reich M."/>
            <person name="Rouhier N."/>
            <person name="Schmutz J."/>
            <person name="Yin T."/>
            <person name="Chalot M."/>
            <person name="Henrissat B."/>
            <person name="Kuees U."/>
            <person name="Lucas S."/>
            <person name="Van de Peer Y."/>
            <person name="Podila G.K."/>
            <person name="Polle A."/>
            <person name="Pukkila P.J."/>
            <person name="Richardson P.M."/>
            <person name="Rouze P."/>
            <person name="Sanders I.R."/>
            <person name="Stajich J.E."/>
            <person name="Tunlid A."/>
            <person name="Tuskan G."/>
            <person name="Grigoriev I.V."/>
        </authorList>
    </citation>
    <scope>NUCLEOTIDE SEQUENCE [LARGE SCALE GENOMIC DNA]</scope>
    <source>
        <strain evidence="2">S238N-H82 / ATCC MYA-4686</strain>
    </source>
</reference>
<dbReference type="HOGENOM" id="CLU_2237065_0_0_1"/>
<dbReference type="InParanoid" id="B0DBM2"/>
<organism evidence="2">
    <name type="scientific">Laccaria bicolor (strain S238N-H82 / ATCC MYA-4686)</name>
    <name type="common">Bicoloured deceiver</name>
    <name type="synonym">Laccaria laccata var. bicolor</name>
    <dbReference type="NCBI Taxonomy" id="486041"/>
    <lineage>
        <taxon>Eukaryota</taxon>
        <taxon>Fungi</taxon>
        <taxon>Dikarya</taxon>
        <taxon>Basidiomycota</taxon>
        <taxon>Agaricomycotina</taxon>
        <taxon>Agaricomycetes</taxon>
        <taxon>Agaricomycetidae</taxon>
        <taxon>Agaricales</taxon>
        <taxon>Agaricineae</taxon>
        <taxon>Hydnangiaceae</taxon>
        <taxon>Laccaria</taxon>
    </lineage>
</organism>
<accession>B0DBM2</accession>
<proteinExistence type="predicted"/>
<dbReference type="EMBL" id="DS547102">
    <property type="protein sequence ID" value="EDR08208.1"/>
    <property type="molecule type" value="Genomic_DNA"/>
</dbReference>
<dbReference type="AlphaFoldDB" id="B0DBM2"/>
<evidence type="ECO:0000313" key="2">
    <source>
        <dbReference type="Proteomes" id="UP000001194"/>
    </source>
</evidence>
<dbReference type="KEGG" id="lbc:LACBIDRAFT_297623"/>
<sequence>MSGGILSYLSSCGRSALRHLDDKRYSQRGFPSMFPASWKLKLPANLYQPLPRTIRTLSKINRLFSNFEHQDSCIGLPVSGQRLPWDPIPLLRMPYLLIAMVHQHL</sequence>
<dbReference type="Proteomes" id="UP000001194">
    <property type="component" value="Unassembled WGS sequence"/>
</dbReference>
<protein>
    <submittedName>
        <fullName evidence="1">Predicted protein</fullName>
    </submittedName>
</protein>